<evidence type="ECO:0000313" key="9">
    <source>
        <dbReference type="Proteomes" id="UP000310189"/>
    </source>
</evidence>
<keyword evidence="9" id="KW-1185">Reference proteome</keyword>
<dbReference type="SUPFAM" id="SSF103473">
    <property type="entry name" value="MFS general substrate transporter"/>
    <property type="match status" value="1"/>
</dbReference>
<reference evidence="8 9" key="1">
    <citation type="submission" date="2019-03" db="EMBL/GenBank/DDBJ databases">
        <title>Sequencing 23 genomes of Wallemia ichthyophaga.</title>
        <authorList>
            <person name="Gostincar C."/>
        </authorList>
    </citation>
    <scope>NUCLEOTIDE SEQUENCE [LARGE SCALE GENOMIC DNA]</scope>
    <source>
        <strain evidence="8 9">EXF-5753</strain>
    </source>
</reference>
<feature type="transmembrane region" description="Helical" evidence="6">
    <location>
        <begin position="65"/>
        <end position="82"/>
    </location>
</feature>
<keyword evidence="5 6" id="KW-0472">Membrane</keyword>
<dbReference type="PANTHER" id="PTHR43791:SF36">
    <property type="entry name" value="TRANSPORTER, PUTATIVE (AFU_ORTHOLOGUE AFUA_6G08340)-RELATED"/>
    <property type="match status" value="1"/>
</dbReference>
<feature type="transmembrane region" description="Helical" evidence="6">
    <location>
        <begin position="261"/>
        <end position="281"/>
    </location>
</feature>
<feature type="transmembrane region" description="Helical" evidence="6">
    <location>
        <begin position="396"/>
        <end position="416"/>
    </location>
</feature>
<evidence type="ECO:0000256" key="3">
    <source>
        <dbReference type="ARBA" id="ARBA00022692"/>
    </source>
</evidence>
<keyword evidence="4 6" id="KW-1133">Transmembrane helix</keyword>
<dbReference type="InterPro" id="IPR011701">
    <property type="entry name" value="MFS"/>
</dbReference>
<evidence type="ECO:0000256" key="1">
    <source>
        <dbReference type="ARBA" id="ARBA00004141"/>
    </source>
</evidence>
<dbReference type="Proteomes" id="UP000310189">
    <property type="component" value="Unassembled WGS sequence"/>
</dbReference>
<feature type="transmembrane region" description="Helical" evidence="6">
    <location>
        <begin position="422"/>
        <end position="446"/>
    </location>
</feature>
<feature type="transmembrane region" description="Helical" evidence="6">
    <location>
        <begin position="331"/>
        <end position="352"/>
    </location>
</feature>
<feature type="transmembrane region" description="Helical" evidence="6">
    <location>
        <begin position="196"/>
        <end position="216"/>
    </location>
</feature>
<organism evidence="8 9">
    <name type="scientific">Wallemia hederae</name>
    <dbReference type="NCBI Taxonomy" id="1540922"/>
    <lineage>
        <taxon>Eukaryota</taxon>
        <taxon>Fungi</taxon>
        <taxon>Dikarya</taxon>
        <taxon>Basidiomycota</taxon>
        <taxon>Wallemiomycotina</taxon>
        <taxon>Wallemiomycetes</taxon>
        <taxon>Wallemiales</taxon>
        <taxon>Wallemiaceae</taxon>
        <taxon>Wallemia</taxon>
    </lineage>
</organism>
<dbReference type="PROSITE" id="PS50850">
    <property type="entry name" value="MFS"/>
    <property type="match status" value="1"/>
</dbReference>
<feature type="transmembrane region" description="Helical" evidence="6">
    <location>
        <begin position="228"/>
        <end position="249"/>
    </location>
</feature>
<dbReference type="GO" id="GO:0022857">
    <property type="term" value="F:transmembrane transporter activity"/>
    <property type="evidence" value="ECO:0007669"/>
    <property type="project" value="InterPro"/>
</dbReference>
<accession>A0A4T0FWT5</accession>
<evidence type="ECO:0000256" key="2">
    <source>
        <dbReference type="ARBA" id="ARBA00022448"/>
    </source>
</evidence>
<comment type="subcellular location">
    <subcellularLocation>
        <location evidence="1">Membrane</location>
        <topology evidence="1">Multi-pass membrane protein</topology>
    </subcellularLocation>
</comment>
<dbReference type="InterPro" id="IPR036259">
    <property type="entry name" value="MFS_trans_sf"/>
</dbReference>
<dbReference type="Gene3D" id="1.20.1250.20">
    <property type="entry name" value="MFS general substrate transporter like domains"/>
    <property type="match status" value="2"/>
</dbReference>
<evidence type="ECO:0000256" key="6">
    <source>
        <dbReference type="SAM" id="Phobius"/>
    </source>
</evidence>
<keyword evidence="3 6" id="KW-0812">Transmembrane</keyword>
<evidence type="ECO:0000259" key="7">
    <source>
        <dbReference type="PROSITE" id="PS50850"/>
    </source>
</evidence>
<feature type="domain" description="Major facilitator superfamily (MFS) profile" evidence="7">
    <location>
        <begin position="72"/>
        <end position="519"/>
    </location>
</feature>
<evidence type="ECO:0000313" key="8">
    <source>
        <dbReference type="EMBL" id="TIA93372.1"/>
    </source>
</evidence>
<feature type="transmembrane region" description="Helical" evidence="6">
    <location>
        <begin position="458"/>
        <end position="478"/>
    </location>
</feature>
<dbReference type="Pfam" id="PF07690">
    <property type="entry name" value="MFS_1"/>
    <property type="match status" value="1"/>
</dbReference>
<dbReference type="EMBL" id="SPNW01000002">
    <property type="protein sequence ID" value="TIA93372.1"/>
    <property type="molecule type" value="Genomic_DNA"/>
</dbReference>
<dbReference type="InterPro" id="IPR020846">
    <property type="entry name" value="MFS_dom"/>
</dbReference>
<dbReference type="FunFam" id="1.20.1250.20:FF:000013">
    <property type="entry name" value="MFS general substrate transporter"/>
    <property type="match status" value="1"/>
</dbReference>
<sequence>MSEFDDHSDRHTPAQLFQSQIRVTHSAITDNSSKVKEDIDEFRYRDSSEEPSDEANLIRKLSRRLDWTIIPALFFLFCVNFLDRVNIGQAKLEGLLEDTKIVLGLSVRDMSHCFLCLLCELGLVLRTLSNQCRSHRRYAGLRTTFSSPHTCQIPWNMLTKKIGPQISVPLMAVGWAVVCTLTGIVQNYSGLLAVRWFLGLTEGGLFPAMILILTAWYPRHQQGKRITIVYLGSQVAGAFGGIFSYVLALMRGVGGLNGWRWIYIIEGLLSFVVAVASFFFIQNFPSESKILSESERQVWLRYLSLHQGMDAEENVPFTWTQCKTLFKDAKLYMFALINYVNGSLLYVLSTWIPTIISELGDFDVAESHLLTAPVYVFGIICALAAAFWSDKIQQRGWFSAGGLVVAAVGFIIIMAIPPQVAAGARFFSLFLMVGGSNVVSAGLLPWYSGTFGPSYKRAIASAFIVMCGNCGGLASSFIYPDSTGPRFLPGHGYCLALCVIGIITSLGVRFLLQRENERRNTLFGSPEEYRRRLEFRSSIAKQKEEDNDGIDVAFDQKAFLGLAEMSDLEIASLGDKHPLFR</sequence>
<feature type="transmembrane region" description="Helical" evidence="6">
    <location>
        <begin position="166"/>
        <end position="184"/>
    </location>
</feature>
<protein>
    <recommendedName>
        <fullName evidence="7">Major facilitator superfamily (MFS) profile domain-containing protein</fullName>
    </recommendedName>
</protein>
<keyword evidence="2" id="KW-0813">Transport</keyword>
<comment type="caution">
    <text evidence="8">The sequence shown here is derived from an EMBL/GenBank/DDBJ whole genome shotgun (WGS) entry which is preliminary data.</text>
</comment>
<evidence type="ECO:0000256" key="4">
    <source>
        <dbReference type="ARBA" id="ARBA00022989"/>
    </source>
</evidence>
<dbReference type="GO" id="GO:0016020">
    <property type="term" value="C:membrane"/>
    <property type="evidence" value="ECO:0007669"/>
    <property type="project" value="UniProtKB-SubCell"/>
</dbReference>
<dbReference type="AlphaFoldDB" id="A0A4T0FWT5"/>
<name>A0A4T0FWT5_9BASI</name>
<dbReference type="PANTHER" id="PTHR43791">
    <property type="entry name" value="PERMEASE-RELATED"/>
    <property type="match status" value="1"/>
</dbReference>
<feature type="transmembrane region" description="Helical" evidence="6">
    <location>
        <begin position="372"/>
        <end position="389"/>
    </location>
</feature>
<evidence type="ECO:0000256" key="5">
    <source>
        <dbReference type="ARBA" id="ARBA00023136"/>
    </source>
</evidence>
<feature type="transmembrane region" description="Helical" evidence="6">
    <location>
        <begin position="490"/>
        <end position="512"/>
    </location>
</feature>
<gene>
    <name evidence="8" type="ORF">E3P99_00216</name>
</gene>
<dbReference type="OrthoDB" id="2962993at2759"/>
<proteinExistence type="predicted"/>